<feature type="region of interest" description="Disordered" evidence="1">
    <location>
        <begin position="88"/>
        <end position="107"/>
    </location>
</feature>
<dbReference type="EnsemblMetazoa" id="XM_038203153.1">
    <property type="protein sequence ID" value="XP_038059081.1"/>
    <property type="gene ID" value="LOC119730315"/>
</dbReference>
<dbReference type="EnsemblMetazoa" id="XM_038203152.1">
    <property type="protein sequence ID" value="XP_038059080.1"/>
    <property type="gene ID" value="LOC119730315"/>
</dbReference>
<dbReference type="OrthoDB" id="676979at2759"/>
<evidence type="ECO:0000256" key="1">
    <source>
        <dbReference type="SAM" id="MobiDB-lite"/>
    </source>
</evidence>
<protein>
    <recommendedName>
        <fullName evidence="2">Death domain-containing protein</fullName>
    </recommendedName>
</protein>
<dbReference type="PROSITE" id="PS50017">
    <property type="entry name" value="DEATH_DOMAIN"/>
    <property type="match status" value="2"/>
</dbReference>
<reference evidence="3" key="1">
    <citation type="submission" date="2022-11" db="UniProtKB">
        <authorList>
            <consortium name="EnsemblMetazoa"/>
        </authorList>
    </citation>
    <scope>IDENTIFICATION</scope>
</reference>
<dbReference type="CDD" id="cd01670">
    <property type="entry name" value="Death"/>
    <property type="match status" value="1"/>
</dbReference>
<dbReference type="InterPro" id="IPR016729">
    <property type="entry name" value="FADD"/>
</dbReference>
<proteinExistence type="predicted"/>
<dbReference type="EnsemblMetazoa" id="XM_038203151.1">
    <property type="protein sequence ID" value="XP_038059079.1"/>
    <property type="gene ID" value="LOC119730315"/>
</dbReference>
<dbReference type="RefSeq" id="XP_038059078.1">
    <property type="nucleotide sequence ID" value="XM_038203150.1"/>
</dbReference>
<keyword evidence="4" id="KW-1185">Reference proteome</keyword>
<dbReference type="GeneID" id="119730315"/>
<name>A0A914A5S0_PATMI</name>
<accession>A0A914A5S0</accession>
<dbReference type="RefSeq" id="XP_038059080.1">
    <property type="nucleotide sequence ID" value="XM_038203152.1"/>
</dbReference>
<dbReference type="EnsemblMetazoa" id="XM_038203150.1">
    <property type="protein sequence ID" value="XP_038059078.1"/>
    <property type="gene ID" value="LOC119730315"/>
</dbReference>
<dbReference type="SMART" id="SM00005">
    <property type="entry name" value="DEATH"/>
    <property type="match status" value="2"/>
</dbReference>
<dbReference type="PANTHER" id="PTHR15077">
    <property type="entry name" value="FAS-ASSOCIATING DEATH DOMAIN-CONTAINING PROTEIN FADD"/>
    <property type="match status" value="1"/>
</dbReference>
<dbReference type="OMA" id="WRNDNND"/>
<feature type="domain" description="Death" evidence="2">
    <location>
        <begin position="115"/>
        <end position="198"/>
    </location>
</feature>
<dbReference type="SUPFAM" id="SSF47986">
    <property type="entry name" value="DEATH domain"/>
    <property type="match status" value="2"/>
</dbReference>
<dbReference type="RefSeq" id="XP_038059081.1">
    <property type="nucleotide sequence ID" value="XM_038203153.1"/>
</dbReference>
<sequence length="199" mass="22952">MASEEEKFFRLLAEQYGAHWEPLATHLGLSNDRITLIKQDKQKTEEQIFEMLMTWKQSNPPGDVTAQTLATALAKCGRRDLERQILEGTFQPSEDPPPSPCTKTGRSFSIPDVLTDQKLRRLSDHLAGEWRRLATHLGLSSDRVSKIQRDHRQVQEQIFMMLMDWKHRETTKDPLGRLQSALREIGRLDLADKLMFDAI</sequence>
<dbReference type="RefSeq" id="XP_038059079.1">
    <property type="nucleotide sequence ID" value="XM_038203151.1"/>
</dbReference>
<dbReference type="Proteomes" id="UP000887568">
    <property type="component" value="Unplaced"/>
</dbReference>
<feature type="domain" description="Death" evidence="2">
    <location>
        <begin position="5"/>
        <end position="89"/>
    </location>
</feature>
<dbReference type="GO" id="GO:0007165">
    <property type="term" value="P:signal transduction"/>
    <property type="evidence" value="ECO:0007669"/>
    <property type="project" value="InterPro"/>
</dbReference>
<evidence type="ECO:0000313" key="4">
    <source>
        <dbReference type="Proteomes" id="UP000887568"/>
    </source>
</evidence>
<dbReference type="InterPro" id="IPR011029">
    <property type="entry name" value="DEATH-like_dom_sf"/>
</dbReference>
<dbReference type="AlphaFoldDB" id="A0A914A5S0"/>
<organism evidence="3 4">
    <name type="scientific">Patiria miniata</name>
    <name type="common">Bat star</name>
    <name type="synonym">Asterina miniata</name>
    <dbReference type="NCBI Taxonomy" id="46514"/>
    <lineage>
        <taxon>Eukaryota</taxon>
        <taxon>Metazoa</taxon>
        <taxon>Echinodermata</taxon>
        <taxon>Eleutherozoa</taxon>
        <taxon>Asterozoa</taxon>
        <taxon>Asteroidea</taxon>
        <taxon>Valvatacea</taxon>
        <taxon>Valvatida</taxon>
        <taxon>Asterinidae</taxon>
        <taxon>Patiria</taxon>
    </lineage>
</organism>
<dbReference type="Pfam" id="PF00531">
    <property type="entry name" value="Death"/>
    <property type="match status" value="2"/>
</dbReference>
<evidence type="ECO:0000259" key="2">
    <source>
        <dbReference type="PROSITE" id="PS50017"/>
    </source>
</evidence>
<dbReference type="InterPro" id="IPR000488">
    <property type="entry name" value="Death_dom"/>
</dbReference>
<evidence type="ECO:0000313" key="3">
    <source>
        <dbReference type="EnsemblMetazoa" id="XP_038059080.1"/>
    </source>
</evidence>
<dbReference type="Gene3D" id="1.10.533.10">
    <property type="entry name" value="Death Domain, Fas"/>
    <property type="match status" value="2"/>
</dbReference>